<protein>
    <submittedName>
        <fullName evidence="1">Uncharacterized protein</fullName>
    </submittedName>
</protein>
<sequence>MDWPREKIGISDKDLKNVFKYEPKKTRVVRLEGSCREPRVDFLETADHWEHWMRTELPSPNSEESGLVLILARRTGEQVLPVMQDSSNPTDNEKTSLAKPERAVTFPAKVGGAPNAERGLLPSPNGRRSARTLPFSLDTFRSISIKFCLHGSIARVINRSDVPIFSRAELRIELSDGRTYLAYVYNCRSTNAWEMDLALTVTHFPHSGRTYAILFGCPLYVEEDVITRLCYSGVEASYPLLLPGIFAELERDRHIDIVEKYMDDLEAKILELDYQPSIDQQMFGSDSESRNRDKRSQWLDTTYLKNGLVTWSIQLSKMVSHTEELGRDTLFRPAKDFPVGKNSGQFANDGKPIEPLPSELAPPGTRELKHQLARDSAVALDDRRDEGGEWRELEMRRIGAKVNDRLQAIIEEYEEKIRECTMRIDGMAMATQWSHGATNVEIAIATGRDSRHMRSIAIVTMVFLPGTFFASIFSMQFFNWIPTDDGSTIVSSYFWIYILVTVVATALTLGTWYYFASCRGKRRTDASDENVPLM</sequence>
<evidence type="ECO:0000313" key="1">
    <source>
        <dbReference type="EMBL" id="KAI4870335.1"/>
    </source>
</evidence>
<name>A0ACB9ZHP8_9PEZI</name>
<proteinExistence type="predicted"/>
<dbReference type="EMBL" id="MU393424">
    <property type="protein sequence ID" value="KAI4870335.1"/>
    <property type="molecule type" value="Genomic_DNA"/>
</dbReference>
<evidence type="ECO:0000313" key="2">
    <source>
        <dbReference type="Proteomes" id="UP001497700"/>
    </source>
</evidence>
<gene>
    <name evidence="1" type="ORF">F4820DRAFT_443055</name>
</gene>
<comment type="caution">
    <text evidence="1">The sequence shown here is derived from an EMBL/GenBank/DDBJ whole genome shotgun (WGS) entry which is preliminary data.</text>
</comment>
<organism evidence="1 2">
    <name type="scientific">Hypoxylon rubiginosum</name>
    <dbReference type="NCBI Taxonomy" id="110542"/>
    <lineage>
        <taxon>Eukaryota</taxon>
        <taxon>Fungi</taxon>
        <taxon>Dikarya</taxon>
        <taxon>Ascomycota</taxon>
        <taxon>Pezizomycotina</taxon>
        <taxon>Sordariomycetes</taxon>
        <taxon>Xylariomycetidae</taxon>
        <taxon>Xylariales</taxon>
        <taxon>Hypoxylaceae</taxon>
        <taxon>Hypoxylon</taxon>
    </lineage>
</organism>
<reference evidence="1 2" key="1">
    <citation type="journal article" date="2022" name="New Phytol.">
        <title>Ecological generalism drives hyperdiversity of secondary metabolite gene clusters in xylarialean endophytes.</title>
        <authorList>
            <person name="Franco M.E.E."/>
            <person name="Wisecaver J.H."/>
            <person name="Arnold A.E."/>
            <person name="Ju Y.M."/>
            <person name="Slot J.C."/>
            <person name="Ahrendt S."/>
            <person name="Moore L.P."/>
            <person name="Eastman K.E."/>
            <person name="Scott K."/>
            <person name="Konkel Z."/>
            <person name="Mondo S.J."/>
            <person name="Kuo A."/>
            <person name="Hayes R.D."/>
            <person name="Haridas S."/>
            <person name="Andreopoulos B."/>
            <person name="Riley R."/>
            <person name="LaButti K."/>
            <person name="Pangilinan J."/>
            <person name="Lipzen A."/>
            <person name="Amirebrahimi M."/>
            <person name="Yan J."/>
            <person name="Adam C."/>
            <person name="Keymanesh K."/>
            <person name="Ng V."/>
            <person name="Louie K."/>
            <person name="Northen T."/>
            <person name="Drula E."/>
            <person name="Henrissat B."/>
            <person name="Hsieh H.M."/>
            <person name="Youens-Clark K."/>
            <person name="Lutzoni F."/>
            <person name="Miadlikowska J."/>
            <person name="Eastwood D.C."/>
            <person name="Hamelin R.C."/>
            <person name="Grigoriev I.V."/>
            <person name="U'Ren J.M."/>
        </authorList>
    </citation>
    <scope>NUCLEOTIDE SEQUENCE [LARGE SCALE GENOMIC DNA]</scope>
    <source>
        <strain evidence="1 2">CBS 119005</strain>
    </source>
</reference>
<accession>A0ACB9ZHP8</accession>
<keyword evidence="2" id="KW-1185">Reference proteome</keyword>
<dbReference type="Proteomes" id="UP001497700">
    <property type="component" value="Unassembled WGS sequence"/>
</dbReference>